<evidence type="ECO:0000313" key="3">
    <source>
        <dbReference type="Proteomes" id="UP000199308"/>
    </source>
</evidence>
<protein>
    <submittedName>
        <fullName evidence="2">Phage integrase family protein</fullName>
    </submittedName>
</protein>
<organism evidence="2 3">
    <name type="scientific">Thalassotalea agarivorans</name>
    <name type="common">Thalassomonas agarivorans</name>
    <dbReference type="NCBI Taxonomy" id="349064"/>
    <lineage>
        <taxon>Bacteria</taxon>
        <taxon>Pseudomonadati</taxon>
        <taxon>Pseudomonadota</taxon>
        <taxon>Gammaproteobacteria</taxon>
        <taxon>Alteromonadales</taxon>
        <taxon>Colwelliaceae</taxon>
        <taxon>Thalassotalea</taxon>
    </lineage>
</organism>
<dbReference type="GO" id="GO:0006310">
    <property type="term" value="P:DNA recombination"/>
    <property type="evidence" value="ECO:0007669"/>
    <property type="project" value="UniProtKB-KW"/>
</dbReference>
<reference evidence="2 3" key="1">
    <citation type="submission" date="2016-10" db="EMBL/GenBank/DDBJ databases">
        <authorList>
            <person name="de Groot N.N."/>
        </authorList>
    </citation>
    <scope>NUCLEOTIDE SEQUENCE [LARGE SCALE GENOMIC DNA]</scope>
    <source>
        <strain evidence="2 3">DSM 19706</strain>
    </source>
</reference>
<dbReference type="GO" id="GO:0003677">
    <property type="term" value="F:DNA binding"/>
    <property type="evidence" value="ECO:0007669"/>
    <property type="project" value="InterPro"/>
</dbReference>
<name>A0A1H9ZKN7_THASX</name>
<dbReference type="OrthoDB" id="9147145at2"/>
<dbReference type="RefSeq" id="WP_093327374.1">
    <property type="nucleotide sequence ID" value="NZ_AP027363.1"/>
</dbReference>
<sequence length="682" mass="77239">MKLEQAVQTFKDYNKIFSEFKYKYRWEDIHKDKISPDIQALTLLNYQVSDCSLFKDIKWSFNQERKAKQDFHHTKSDFEIDFTNYPCIPPFILFEGKVAFLLAKVLPSKELSGSKRTSAPLKTITLVVYFKGWLKALNEGFSSLVNEYGDVAIFDQFESLGDLKKAHHKLMFSNACIADHTAYNFNRFQKLFNSKKIRESVLPEGYVPISLKSFGFNVRKNSENKEDKENPNAVMPDDVFESCVSASSYIVLDFLQKLNVNVKDSQSIKLFSKYTPFFSEPLLNVNDEIISQYAAYRLKRAGYNIEHIIATTNIVTPPSLNQLNKKLSKLNSGDVLASDLYRYLDLIKSSSLYLINQLTGMRRSEMMNLRVDTKIVEEFGISLITSKVKKQRSFERSLFDDKWVCIPIVADAINAIRIIYKITNNPFMMSGGVTTKPHKNPQALMSGSRVFKRVLFNSSTETNIPFHGYTLRNTLAYQLFKADLGLPFISHQLKHFCNVVTHGLNNASNKGFSESTLGYGDIGDRLSGKAEFRKGLRKKAEIESIKISYDPDANYAGENGAAHKEKMTQLFSGYMAQGYSKEQIFEAMADQGMAIVNVGNGMCYGGKMEDFDSSLPCIGGLRCNPVRCSNAVVTKAHAPKWREIYRDNMIVVNMGQEATGYESAIEATKEAALVLNHLGEEV</sequence>
<keyword evidence="1" id="KW-0233">DNA recombination</keyword>
<dbReference type="GO" id="GO:0015074">
    <property type="term" value="P:DNA integration"/>
    <property type="evidence" value="ECO:0007669"/>
    <property type="project" value="InterPro"/>
</dbReference>
<proteinExistence type="predicted"/>
<dbReference type="EMBL" id="FOHK01000002">
    <property type="protein sequence ID" value="SES81681.1"/>
    <property type="molecule type" value="Genomic_DNA"/>
</dbReference>
<dbReference type="InterPro" id="IPR013762">
    <property type="entry name" value="Integrase-like_cat_sf"/>
</dbReference>
<dbReference type="Gene3D" id="1.10.443.10">
    <property type="entry name" value="Intergrase catalytic core"/>
    <property type="match status" value="1"/>
</dbReference>
<dbReference type="SUPFAM" id="SSF56349">
    <property type="entry name" value="DNA breaking-rejoining enzymes"/>
    <property type="match status" value="1"/>
</dbReference>
<accession>A0A1H9ZKN7</accession>
<dbReference type="Proteomes" id="UP000199308">
    <property type="component" value="Unassembled WGS sequence"/>
</dbReference>
<gene>
    <name evidence="2" type="ORF">SAMN05660429_00474</name>
</gene>
<dbReference type="STRING" id="349064.SAMN05660429_00474"/>
<evidence type="ECO:0000313" key="2">
    <source>
        <dbReference type="EMBL" id="SES81681.1"/>
    </source>
</evidence>
<evidence type="ECO:0000256" key="1">
    <source>
        <dbReference type="ARBA" id="ARBA00023172"/>
    </source>
</evidence>
<dbReference type="AlphaFoldDB" id="A0A1H9ZKN7"/>
<dbReference type="InterPro" id="IPR011010">
    <property type="entry name" value="DNA_brk_join_enz"/>
</dbReference>
<keyword evidence="3" id="KW-1185">Reference proteome</keyword>